<sequence length="95" mass="10366">MLAGWALGEGALAGDGPTGEQLDRRWQELLIDTRVSARSTGGLVRDRQEGQCEIDRRVAAKSTGGSLRDRQEGQCEIDRRVAAKSLASSRSRVLR</sequence>
<accession>A0A0S7WWB8</accession>
<proteinExistence type="predicted"/>
<dbReference type="EMBL" id="LIZS01000001">
    <property type="protein sequence ID" value="KPJ54472.1"/>
    <property type="molecule type" value="Genomic_DNA"/>
</dbReference>
<evidence type="ECO:0000313" key="3">
    <source>
        <dbReference type="Proteomes" id="UP000052008"/>
    </source>
</evidence>
<evidence type="ECO:0000313" key="2">
    <source>
        <dbReference type="EMBL" id="KPJ54472.1"/>
    </source>
</evidence>
<evidence type="ECO:0000256" key="1">
    <source>
        <dbReference type="SAM" id="MobiDB-lite"/>
    </source>
</evidence>
<comment type="caution">
    <text evidence="2">The sequence shown here is derived from an EMBL/GenBank/DDBJ whole genome shotgun (WGS) entry which is preliminary data.</text>
</comment>
<protein>
    <submittedName>
        <fullName evidence="2">Uncharacterized protein</fullName>
    </submittedName>
</protein>
<dbReference type="AlphaFoldDB" id="A0A0S7WWB8"/>
<dbReference type="STRING" id="1703770.AMJ39_00095"/>
<feature type="region of interest" description="Disordered" evidence="1">
    <location>
        <begin position="1"/>
        <end position="20"/>
    </location>
</feature>
<dbReference type="Proteomes" id="UP000052008">
    <property type="component" value="Unassembled WGS sequence"/>
</dbReference>
<organism evidence="2 3">
    <name type="scientific">candidate division TA06 bacterium DG_24</name>
    <dbReference type="NCBI Taxonomy" id="1703770"/>
    <lineage>
        <taxon>Bacteria</taxon>
        <taxon>Bacteria division TA06</taxon>
    </lineage>
</organism>
<reference evidence="2 3" key="1">
    <citation type="journal article" date="2015" name="Microbiome">
        <title>Genomic resolution of linkages in carbon, nitrogen, and sulfur cycling among widespread estuary sediment bacteria.</title>
        <authorList>
            <person name="Baker B.J."/>
            <person name="Lazar C.S."/>
            <person name="Teske A.P."/>
            <person name="Dick G.J."/>
        </authorList>
    </citation>
    <scope>NUCLEOTIDE SEQUENCE [LARGE SCALE GENOMIC DNA]</scope>
    <source>
        <strain evidence="2">DG_24</strain>
    </source>
</reference>
<name>A0A0S7WWB8_UNCT6</name>
<feature type="compositionally biased region" description="Low complexity" evidence="1">
    <location>
        <begin position="1"/>
        <end position="10"/>
    </location>
</feature>
<gene>
    <name evidence="2" type="ORF">AMJ39_00095</name>
</gene>